<evidence type="ECO:0000256" key="3">
    <source>
        <dbReference type="SAM" id="SignalP"/>
    </source>
</evidence>
<dbReference type="InterPro" id="IPR048395">
    <property type="entry name" value="Glyco_hydro_31_C"/>
</dbReference>
<keyword evidence="2" id="KW-0326">Glycosidase</keyword>
<protein>
    <submittedName>
        <fullName evidence="6">Uncharacterized protein</fullName>
    </submittedName>
</protein>
<dbReference type="PANTHER" id="PTHR43863">
    <property type="entry name" value="HYDROLASE, PUTATIVE (AFU_ORTHOLOGUE AFUA_1G03140)-RELATED"/>
    <property type="match status" value="1"/>
</dbReference>
<evidence type="ECO:0000256" key="2">
    <source>
        <dbReference type="RuleBase" id="RU361185"/>
    </source>
</evidence>
<dbReference type="Pfam" id="PF01055">
    <property type="entry name" value="Glyco_hydro_31_2nd"/>
    <property type="match status" value="1"/>
</dbReference>
<dbReference type="PANTHER" id="PTHR43863:SF2">
    <property type="entry name" value="MALTASE-GLUCOAMYLASE"/>
    <property type="match status" value="1"/>
</dbReference>
<sequence length="464" mass="52040">MAVWALLFLAAAFVNIIECSPTQVVPSTKTCEVNTRLISWKITDFEWRTGYTVWSYYIGVGPVPPPPPTQLFNCGEAMIRLNITRMDGNPSSRVESTRSQEQIIPCVEQTNDAKLANITNMTDYNAGPEGPPPLSPHWFTCDMDHQLFIFPNGTTSAWENADRLANLTTKIRMDPVKMTLEIAQSWPCVDEGTQSQVELSGIAHLPPLSCRARTNLEPDANFLISSPFMHGYGYNAPVINGSWSGDIASSWPSLRAQLTAGLNAGLAGIPWWTTDIGGFHGGDPHSPSFQELFVRWFQWGAFCPVFRLHGDREPQQPRHGTTGGSHCLSGAANEVWSYGEEVYQICESYLFLREKLRPYIREVMHAAHETGDPVMRPLFYDFPDQRNLWDVSDEYMFGEKYLVAPVLYAGQRERRVVLPRGVEWQSLSADGERVGPVYFSAGDDEFAVSIAAPLEYMPVFEKLK</sequence>
<dbReference type="EMBL" id="JAWHQM010000030">
    <property type="protein sequence ID" value="KAK5633224.1"/>
    <property type="molecule type" value="Genomic_DNA"/>
</dbReference>
<dbReference type="GO" id="GO:0005975">
    <property type="term" value="P:carbohydrate metabolic process"/>
    <property type="evidence" value="ECO:0007669"/>
    <property type="project" value="InterPro"/>
</dbReference>
<keyword evidence="3" id="KW-0732">Signal</keyword>
<dbReference type="GO" id="GO:0004553">
    <property type="term" value="F:hydrolase activity, hydrolyzing O-glycosyl compounds"/>
    <property type="evidence" value="ECO:0007669"/>
    <property type="project" value="InterPro"/>
</dbReference>
<comment type="caution">
    <text evidence="6">The sequence shown here is derived from an EMBL/GenBank/DDBJ whole genome shotgun (WGS) entry which is preliminary data.</text>
</comment>
<dbReference type="Proteomes" id="UP001305414">
    <property type="component" value="Unassembled WGS sequence"/>
</dbReference>
<evidence type="ECO:0000259" key="4">
    <source>
        <dbReference type="Pfam" id="PF01055"/>
    </source>
</evidence>
<evidence type="ECO:0000259" key="5">
    <source>
        <dbReference type="Pfam" id="PF21365"/>
    </source>
</evidence>
<evidence type="ECO:0000313" key="6">
    <source>
        <dbReference type="EMBL" id="KAK5633224.1"/>
    </source>
</evidence>
<dbReference type="InterPro" id="IPR017853">
    <property type="entry name" value="GH"/>
</dbReference>
<dbReference type="InterPro" id="IPR013780">
    <property type="entry name" value="Glyco_hydro_b"/>
</dbReference>
<comment type="similarity">
    <text evidence="1 2">Belongs to the glycosyl hydrolase 31 family.</text>
</comment>
<dbReference type="Pfam" id="PF21365">
    <property type="entry name" value="Glyco_hydro_31_3rd"/>
    <property type="match status" value="1"/>
</dbReference>
<dbReference type="InterPro" id="IPR000322">
    <property type="entry name" value="Glyco_hydro_31_TIM"/>
</dbReference>
<organism evidence="6 7">
    <name type="scientific">Xylaria bambusicola</name>
    <dbReference type="NCBI Taxonomy" id="326684"/>
    <lineage>
        <taxon>Eukaryota</taxon>
        <taxon>Fungi</taxon>
        <taxon>Dikarya</taxon>
        <taxon>Ascomycota</taxon>
        <taxon>Pezizomycotina</taxon>
        <taxon>Sordariomycetes</taxon>
        <taxon>Xylariomycetidae</taxon>
        <taxon>Xylariales</taxon>
        <taxon>Xylariaceae</taxon>
        <taxon>Xylaria</taxon>
    </lineage>
</organism>
<feature type="domain" description="Glycosyl hydrolase family 31 C-terminal" evidence="5">
    <location>
        <begin position="371"/>
        <end position="460"/>
    </location>
</feature>
<proteinExistence type="inferred from homology"/>
<feature type="domain" description="Glycoside hydrolase family 31 TIM barrel" evidence="4">
    <location>
        <begin position="241"/>
        <end position="360"/>
    </location>
</feature>
<name>A0AAN7UYS0_9PEZI</name>
<reference evidence="6 7" key="1">
    <citation type="submission" date="2023-10" db="EMBL/GenBank/DDBJ databases">
        <title>Draft genome sequence of Xylaria bambusicola isolate GMP-LS, the root and basal stem rot pathogen of sugarcane in Indonesia.</title>
        <authorList>
            <person name="Selvaraj P."/>
            <person name="Muralishankar V."/>
            <person name="Muruganantham S."/>
            <person name="Sp S."/>
            <person name="Haryani S."/>
            <person name="Lau K.J.X."/>
            <person name="Naqvi N.I."/>
        </authorList>
    </citation>
    <scope>NUCLEOTIDE SEQUENCE [LARGE SCALE GENOMIC DNA]</scope>
    <source>
        <strain evidence="6">GMP-LS</strain>
    </source>
</reference>
<dbReference type="AlphaFoldDB" id="A0AAN7UYS0"/>
<evidence type="ECO:0000256" key="1">
    <source>
        <dbReference type="ARBA" id="ARBA00007806"/>
    </source>
</evidence>
<feature type="chain" id="PRO_5043015768" evidence="3">
    <location>
        <begin position="20"/>
        <end position="464"/>
    </location>
</feature>
<dbReference type="Gene3D" id="2.60.40.1180">
    <property type="entry name" value="Golgi alpha-mannosidase II"/>
    <property type="match status" value="1"/>
</dbReference>
<feature type="signal peptide" evidence="3">
    <location>
        <begin position="1"/>
        <end position="19"/>
    </location>
</feature>
<dbReference type="InterPro" id="IPR051816">
    <property type="entry name" value="Glycosyl_Hydrolase_31"/>
</dbReference>
<gene>
    <name evidence="6" type="ORF">RRF57_008938</name>
</gene>
<keyword evidence="7" id="KW-1185">Reference proteome</keyword>
<dbReference type="SUPFAM" id="SSF51011">
    <property type="entry name" value="Glycosyl hydrolase domain"/>
    <property type="match status" value="1"/>
</dbReference>
<dbReference type="Gene3D" id="3.20.20.80">
    <property type="entry name" value="Glycosidases"/>
    <property type="match status" value="1"/>
</dbReference>
<keyword evidence="2" id="KW-0378">Hydrolase</keyword>
<dbReference type="SUPFAM" id="SSF51445">
    <property type="entry name" value="(Trans)glycosidases"/>
    <property type="match status" value="1"/>
</dbReference>
<accession>A0AAN7UYS0</accession>
<evidence type="ECO:0000313" key="7">
    <source>
        <dbReference type="Proteomes" id="UP001305414"/>
    </source>
</evidence>